<comment type="caution">
    <text evidence="1">The sequence shown here is derived from an EMBL/GenBank/DDBJ whole genome shotgun (WGS) entry which is preliminary data.</text>
</comment>
<proteinExistence type="predicted"/>
<gene>
    <name evidence="1" type="ORF">HA336_02135</name>
</gene>
<accession>A0A832STE4</accession>
<dbReference type="SUPFAM" id="SSF52402">
    <property type="entry name" value="Adenine nucleotide alpha hydrolases-like"/>
    <property type="match status" value="1"/>
</dbReference>
<dbReference type="Proteomes" id="UP000619545">
    <property type="component" value="Unassembled WGS sequence"/>
</dbReference>
<dbReference type="EMBL" id="DUJS01000002">
    <property type="protein sequence ID" value="HII70017.1"/>
    <property type="molecule type" value="Genomic_DNA"/>
</dbReference>
<dbReference type="RefSeq" id="WP_011019125.1">
    <property type="nucleotide sequence ID" value="NZ_DUJS01000002.1"/>
</dbReference>
<dbReference type="Gene3D" id="3.40.50.620">
    <property type="entry name" value="HUPs"/>
    <property type="match status" value="1"/>
</dbReference>
<dbReference type="InterPro" id="IPR052188">
    <property type="entry name" value="Ni-pincer_cofactor_biosynth"/>
</dbReference>
<protein>
    <submittedName>
        <fullName evidence="1">Uncharacterized protein</fullName>
    </submittedName>
</protein>
<reference evidence="1" key="1">
    <citation type="journal article" date="2020" name="bioRxiv">
        <title>A rank-normalized archaeal taxonomy based on genome phylogeny resolves widespread incomplete and uneven classifications.</title>
        <authorList>
            <person name="Rinke C."/>
            <person name="Chuvochina M."/>
            <person name="Mussig A.J."/>
            <person name="Chaumeil P.-A."/>
            <person name="Waite D.W."/>
            <person name="Whitman W.B."/>
            <person name="Parks D.H."/>
            <person name="Hugenholtz P."/>
        </authorList>
    </citation>
    <scope>NUCLEOTIDE SEQUENCE</scope>
    <source>
        <strain evidence="1">UBA8853</strain>
    </source>
</reference>
<evidence type="ECO:0000313" key="1">
    <source>
        <dbReference type="EMBL" id="HII70017.1"/>
    </source>
</evidence>
<name>A0A832STE4_9EURY</name>
<dbReference type="GeneID" id="1476857"/>
<dbReference type="AlphaFoldDB" id="A0A832STE4"/>
<sequence length="334" mass="37962">MTSPPSSIALSGGKDSVATLIDAADRWNVKVAVTVVHEFTDKTCLENARKAAEHVGVDHEVVKLRLREWFARALKEGRPICTKCGRSVLTAACLRARELGCATVLTGHELRGKFGRRTTHPYPPGVTVVRYPALRRWTWEDIRDIVSSLGWFNPEYTCPIRPYGVHRFIEEVGYNPLTGRACTIMLEGVATPQEALAYLRETETPEEDPERVLDILGLEEKAAFPNGIPDGPRDEDEIIRDLTYRLLMYARQALRSLVRGTLNRVERRERFTQLYFVMSEYGKIDDRVEHLDIEAFVRLATGDREEAERLLRDVKKLMRSILAEYGRTIPGARP</sequence>
<evidence type="ECO:0000313" key="2">
    <source>
        <dbReference type="Proteomes" id="UP000619545"/>
    </source>
</evidence>
<dbReference type="PANTHER" id="PTHR43169:SF2">
    <property type="entry name" value="NAD_GMP SYNTHASE DOMAIN-CONTAINING PROTEIN"/>
    <property type="match status" value="1"/>
</dbReference>
<dbReference type="PANTHER" id="PTHR43169">
    <property type="entry name" value="EXSB FAMILY PROTEIN"/>
    <property type="match status" value="1"/>
</dbReference>
<organism evidence="1 2">
    <name type="scientific">Methanopyrus kandleri</name>
    <dbReference type="NCBI Taxonomy" id="2320"/>
    <lineage>
        <taxon>Archaea</taxon>
        <taxon>Methanobacteriati</taxon>
        <taxon>Methanobacteriota</taxon>
        <taxon>Methanomada group</taxon>
        <taxon>Methanopyri</taxon>
        <taxon>Methanopyrales</taxon>
        <taxon>Methanopyraceae</taxon>
        <taxon>Methanopyrus</taxon>
    </lineage>
</organism>
<dbReference type="InterPro" id="IPR014729">
    <property type="entry name" value="Rossmann-like_a/b/a_fold"/>
</dbReference>